<dbReference type="Gene3D" id="3.60.10.10">
    <property type="entry name" value="Endonuclease/exonuclease/phosphatase"/>
    <property type="match status" value="1"/>
</dbReference>
<dbReference type="CDD" id="cd09083">
    <property type="entry name" value="EEP-1"/>
    <property type="match status" value="1"/>
</dbReference>
<keyword evidence="4" id="KW-1185">Reference proteome</keyword>
<keyword evidence="3" id="KW-0378">Hydrolase</keyword>
<dbReference type="InterPro" id="IPR036691">
    <property type="entry name" value="Endo/exonu/phosph_ase_sf"/>
</dbReference>
<dbReference type="Proteomes" id="UP000618952">
    <property type="component" value="Unassembled WGS sequence"/>
</dbReference>
<organism evidence="3 4">
    <name type="scientific">Arenibacter arenosicollis</name>
    <dbReference type="NCBI Taxonomy" id="2762274"/>
    <lineage>
        <taxon>Bacteria</taxon>
        <taxon>Pseudomonadati</taxon>
        <taxon>Bacteroidota</taxon>
        <taxon>Flavobacteriia</taxon>
        <taxon>Flavobacteriales</taxon>
        <taxon>Flavobacteriaceae</taxon>
        <taxon>Arenibacter</taxon>
    </lineage>
</organism>
<evidence type="ECO:0000256" key="1">
    <source>
        <dbReference type="SAM" id="SignalP"/>
    </source>
</evidence>
<feature type="domain" description="Endonuclease/exonuclease/phosphatase" evidence="2">
    <location>
        <begin position="27"/>
        <end position="273"/>
    </location>
</feature>
<keyword evidence="1" id="KW-0732">Signal</keyword>
<keyword evidence="3" id="KW-0255">Endonuclease</keyword>
<name>A0ABR7QMY2_9FLAO</name>
<evidence type="ECO:0000259" key="2">
    <source>
        <dbReference type="Pfam" id="PF03372"/>
    </source>
</evidence>
<dbReference type="Pfam" id="PF03372">
    <property type="entry name" value="Exo_endo_phos"/>
    <property type="match status" value="1"/>
</dbReference>
<dbReference type="PANTHER" id="PTHR12121">
    <property type="entry name" value="CARBON CATABOLITE REPRESSOR PROTEIN 4"/>
    <property type="match status" value="1"/>
</dbReference>
<feature type="signal peptide" evidence="1">
    <location>
        <begin position="1"/>
        <end position="18"/>
    </location>
</feature>
<dbReference type="EMBL" id="JACLHY010000009">
    <property type="protein sequence ID" value="MBC8768549.1"/>
    <property type="molecule type" value="Genomic_DNA"/>
</dbReference>
<evidence type="ECO:0000313" key="3">
    <source>
        <dbReference type="EMBL" id="MBC8768549.1"/>
    </source>
</evidence>
<dbReference type="PANTHER" id="PTHR12121:SF36">
    <property type="entry name" value="ENDONUCLEASE_EXONUCLEASE_PHOSPHATASE DOMAIN-CONTAINING PROTEIN"/>
    <property type="match status" value="1"/>
</dbReference>
<sequence>MKTCITLAIIFFTAFIFAQDTAKTNIMSFNIRYDEPEDKEQNWHHRKENVVRMLKFYDLDIIGFQEVLLSQLNYLKTNLKEYDFVGVGREDGVDKGEFVPIFYRKDRYKKVEEGTFWLSETPEKVSKGWDANLERIVTWAVLLDKRNDTEILILNTHFDHRGIEARIKSAQLLKSKIVDIAKGRPVIVTGDFNSVPESQAIQGLTDTRDENSLVNSQTVANFTYGPNWTSPGFDTKPFDQRKVIDYIFLKNIPAVNRYAVFTEKLNEICLSDHCPVFVQIEM</sequence>
<proteinExistence type="predicted"/>
<dbReference type="GO" id="GO:0004519">
    <property type="term" value="F:endonuclease activity"/>
    <property type="evidence" value="ECO:0007669"/>
    <property type="project" value="UniProtKB-KW"/>
</dbReference>
<comment type="caution">
    <text evidence="3">The sequence shown here is derived from an EMBL/GenBank/DDBJ whole genome shotgun (WGS) entry which is preliminary data.</text>
</comment>
<evidence type="ECO:0000313" key="4">
    <source>
        <dbReference type="Proteomes" id="UP000618952"/>
    </source>
</evidence>
<keyword evidence="3" id="KW-0540">Nuclease</keyword>
<dbReference type="RefSeq" id="WP_187584509.1">
    <property type="nucleotide sequence ID" value="NZ_JACLHY010000009.1"/>
</dbReference>
<dbReference type="InterPro" id="IPR005135">
    <property type="entry name" value="Endo/exonuclease/phosphatase"/>
</dbReference>
<accession>A0ABR7QMY2</accession>
<gene>
    <name evidence="3" type="ORF">H4O18_11145</name>
</gene>
<feature type="chain" id="PRO_5046855402" evidence="1">
    <location>
        <begin position="19"/>
        <end position="282"/>
    </location>
</feature>
<dbReference type="SUPFAM" id="SSF56219">
    <property type="entry name" value="DNase I-like"/>
    <property type="match status" value="1"/>
</dbReference>
<dbReference type="InterPro" id="IPR050410">
    <property type="entry name" value="CCR4/nocturin_mRNA_transcr"/>
</dbReference>
<reference evidence="3 4" key="1">
    <citation type="submission" date="2020-08" db="EMBL/GenBank/DDBJ databases">
        <title>Arenibacter gaetbuli sp. nov., isolated from a sand dune.</title>
        <authorList>
            <person name="Park S."/>
            <person name="Yoon J.-H."/>
        </authorList>
    </citation>
    <scope>NUCLEOTIDE SEQUENCE [LARGE SCALE GENOMIC DNA]</scope>
    <source>
        <strain evidence="3 4">BSSL-BM3</strain>
    </source>
</reference>
<protein>
    <submittedName>
        <fullName evidence="3">Endonuclease/exonuclease/phosphatase family protein</fullName>
    </submittedName>
</protein>